<name>A0A194YQ35_SORBI</name>
<dbReference type="AlphaFoldDB" id="A0A194YQ35"/>
<sequence>MSTLATRPVDTTKSALWRNESFVRSIMAIWCARRRGDAARALTRRFPALASSPVRARLSPALILLLRTGKVGLFPLPLADSSGPNPKSFIRPQSIHRHEPLHPPSWSSKQIRAGQGKCAAAALDARFASAAAAPSAPLMDRLLPLVNPSPMQQQHLQHLQVLKPQVFLLGGQVHLDDAVEPDAFWRSFARTIETYLRRYMEMMPCKLTILLLCIS</sequence>
<dbReference type="Proteomes" id="UP000000768">
    <property type="component" value="Chromosome 4"/>
</dbReference>
<accession>A0A194YQ35</accession>
<dbReference type="InParanoid" id="A0A194YQ35"/>
<proteinExistence type="predicted"/>
<reference evidence="1 2" key="1">
    <citation type="journal article" date="2009" name="Nature">
        <title>The Sorghum bicolor genome and the diversification of grasses.</title>
        <authorList>
            <person name="Paterson A.H."/>
            <person name="Bowers J.E."/>
            <person name="Bruggmann R."/>
            <person name="Dubchak I."/>
            <person name="Grimwood J."/>
            <person name="Gundlach H."/>
            <person name="Haberer G."/>
            <person name="Hellsten U."/>
            <person name="Mitros T."/>
            <person name="Poliakov A."/>
            <person name="Schmutz J."/>
            <person name="Spannagl M."/>
            <person name="Tang H."/>
            <person name="Wang X."/>
            <person name="Wicker T."/>
            <person name="Bharti A.K."/>
            <person name="Chapman J."/>
            <person name="Feltus F.A."/>
            <person name="Gowik U."/>
            <person name="Grigoriev I.V."/>
            <person name="Lyons E."/>
            <person name="Maher C.A."/>
            <person name="Martis M."/>
            <person name="Narechania A."/>
            <person name="Otillar R.P."/>
            <person name="Penning B.W."/>
            <person name="Salamov A.A."/>
            <person name="Wang Y."/>
            <person name="Zhang L."/>
            <person name="Carpita N.C."/>
            <person name="Freeling M."/>
            <person name="Gingle A.R."/>
            <person name="Hash C.T."/>
            <person name="Keller B."/>
            <person name="Klein P."/>
            <person name="Kresovich S."/>
            <person name="McCann M.C."/>
            <person name="Ming R."/>
            <person name="Peterson D.G."/>
            <person name="Mehboob-ur-Rahman"/>
            <person name="Ware D."/>
            <person name="Westhoff P."/>
            <person name="Mayer K.F."/>
            <person name="Messing J."/>
            <person name="Rokhsar D.S."/>
        </authorList>
    </citation>
    <scope>NUCLEOTIDE SEQUENCE [LARGE SCALE GENOMIC DNA]</scope>
    <source>
        <strain evidence="2">cv. BTx623</strain>
    </source>
</reference>
<dbReference type="EMBL" id="CM000763">
    <property type="protein sequence ID" value="KXG30302.1"/>
    <property type="molecule type" value="Genomic_DNA"/>
</dbReference>
<evidence type="ECO:0000313" key="1">
    <source>
        <dbReference type="EMBL" id="KXG30302.1"/>
    </source>
</evidence>
<dbReference type="Gramene" id="KXG30302">
    <property type="protein sequence ID" value="KXG30302"/>
    <property type="gene ID" value="SORBI_3004G159600"/>
</dbReference>
<organism evidence="1 2">
    <name type="scientific">Sorghum bicolor</name>
    <name type="common">Sorghum</name>
    <name type="synonym">Sorghum vulgare</name>
    <dbReference type="NCBI Taxonomy" id="4558"/>
    <lineage>
        <taxon>Eukaryota</taxon>
        <taxon>Viridiplantae</taxon>
        <taxon>Streptophyta</taxon>
        <taxon>Embryophyta</taxon>
        <taxon>Tracheophyta</taxon>
        <taxon>Spermatophyta</taxon>
        <taxon>Magnoliopsida</taxon>
        <taxon>Liliopsida</taxon>
        <taxon>Poales</taxon>
        <taxon>Poaceae</taxon>
        <taxon>PACMAD clade</taxon>
        <taxon>Panicoideae</taxon>
        <taxon>Andropogonodae</taxon>
        <taxon>Andropogoneae</taxon>
        <taxon>Sorghinae</taxon>
        <taxon>Sorghum</taxon>
    </lineage>
</organism>
<evidence type="ECO:0000313" key="2">
    <source>
        <dbReference type="Proteomes" id="UP000000768"/>
    </source>
</evidence>
<reference evidence="2" key="2">
    <citation type="journal article" date="2018" name="Plant J.">
        <title>The Sorghum bicolor reference genome: improved assembly, gene annotations, a transcriptome atlas, and signatures of genome organization.</title>
        <authorList>
            <person name="McCormick R.F."/>
            <person name="Truong S.K."/>
            <person name="Sreedasyam A."/>
            <person name="Jenkins J."/>
            <person name="Shu S."/>
            <person name="Sims D."/>
            <person name="Kennedy M."/>
            <person name="Amirebrahimi M."/>
            <person name="Weers B.D."/>
            <person name="McKinley B."/>
            <person name="Mattison A."/>
            <person name="Morishige D.T."/>
            <person name="Grimwood J."/>
            <person name="Schmutz J."/>
            <person name="Mullet J.E."/>
        </authorList>
    </citation>
    <scope>NUCLEOTIDE SEQUENCE [LARGE SCALE GENOMIC DNA]</scope>
    <source>
        <strain evidence="2">cv. BTx623</strain>
    </source>
</reference>
<protein>
    <submittedName>
        <fullName evidence="1">Uncharacterized protein</fullName>
    </submittedName>
</protein>
<keyword evidence="2" id="KW-1185">Reference proteome</keyword>
<gene>
    <name evidence="1" type="ORF">SORBI_3004G159600</name>
</gene>